<dbReference type="RefSeq" id="XP_002843953.1">
    <property type="nucleotide sequence ID" value="XM_002843907.1"/>
</dbReference>
<evidence type="ECO:0000313" key="3">
    <source>
        <dbReference type="Proteomes" id="UP000002035"/>
    </source>
</evidence>
<dbReference type="VEuPathDB" id="FungiDB:MCYG_07736"/>
<evidence type="ECO:0008006" key="4">
    <source>
        <dbReference type="Google" id="ProtNLM"/>
    </source>
</evidence>
<keyword evidence="3" id="KW-1185">Reference proteome</keyword>
<dbReference type="eggNOG" id="ENOG502R9NX">
    <property type="taxonomic scope" value="Eukaryota"/>
</dbReference>
<dbReference type="EMBL" id="DS995707">
    <property type="protein sequence ID" value="EEQ34917.1"/>
    <property type="molecule type" value="Genomic_DNA"/>
</dbReference>
<reference evidence="3" key="1">
    <citation type="journal article" date="2012" name="MBio">
        <title>Comparative genome analysis of Trichophyton rubrum and related dermatophytes reveals candidate genes involved in infection.</title>
        <authorList>
            <person name="Martinez D.A."/>
            <person name="Oliver B.G."/>
            <person name="Graeser Y."/>
            <person name="Goldberg J.M."/>
            <person name="Li W."/>
            <person name="Martinez-Rossi N.M."/>
            <person name="Monod M."/>
            <person name="Shelest E."/>
            <person name="Barton R.C."/>
            <person name="Birch E."/>
            <person name="Brakhage A.A."/>
            <person name="Chen Z."/>
            <person name="Gurr S.J."/>
            <person name="Heiman D."/>
            <person name="Heitman J."/>
            <person name="Kosti I."/>
            <person name="Rossi A."/>
            <person name="Saif S."/>
            <person name="Samalova M."/>
            <person name="Saunders C.W."/>
            <person name="Shea T."/>
            <person name="Summerbell R.C."/>
            <person name="Xu J."/>
            <person name="Young S."/>
            <person name="Zeng Q."/>
            <person name="Birren B.W."/>
            <person name="Cuomo C.A."/>
            <person name="White T.C."/>
        </authorList>
    </citation>
    <scope>NUCLEOTIDE SEQUENCE [LARGE SCALE GENOMIC DNA]</scope>
    <source>
        <strain evidence="3">ATCC MYA-4605 / CBS 113480</strain>
    </source>
</reference>
<sequence length="173" mass="20046">MYISSLVVITLYAFVTSICAAPAEYTLITSKQHGLNLTFNDYLNTVGFESGSFDRHWVDVPVTNGVKNWHCYRAKQYPQFDWLWIRFYDPKSGEVARTPKYNNPPSIFNVETVRDVSYLISLETTNTNQQLAWTIERNTTSDQNFVLKLRPYTRLPSQEFIITQELGDDLTGR</sequence>
<dbReference type="AlphaFoldDB" id="C5FX77"/>
<protein>
    <recommendedName>
        <fullName evidence="4">Secreted protein</fullName>
    </recommendedName>
</protein>
<evidence type="ECO:0000313" key="2">
    <source>
        <dbReference type="EMBL" id="EEQ34917.1"/>
    </source>
</evidence>
<proteinExistence type="predicted"/>
<feature type="chain" id="PRO_5002950399" description="Secreted protein" evidence="1">
    <location>
        <begin position="21"/>
        <end position="173"/>
    </location>
</feature>
<evidence type="ECO:0000256" key="1">
    <source>
        <dbReference type="SAM" id="SignalP"/>
    </source>
</evidence>
<keyword evidence="1" id="KW-0732">Signal</keyword>
<gene>
    <name evidence="2" type="ORF">MCYG_07736</name>
</gene>
<organism evidence="2 3">
    <name type="scientific">Arthroderma otae (strain ATCC MYA-4605 / CBS 113480)</name>
    <name type="common">Microsporum canis</name>
    <dbReference type="NCBI Taxonomy" id="554155"/>
    <lineage>
        <taxon>Eukaryota</taxon>
        <taxon>Fungi</taxon>
        <taxon>Dikarya</taxon>
        <taxon>Ascomycota</taxon>
        <taxon>Pezizomycotina</taxon>
        <taxon>Eurotiomycetes</taxon>
        <taxon>Eurotiomycetidae</taxon>
        <taxon>Onygenales</taxon>
        <taxon>Arthrodermataceae</taxon>
        <taxon>Microsporum</taxon>
    </lineage>
</organism>
<dbReference type="OMA" id="AWTIERN"/>
<dbReference type="OrthoDB" id="4167866at2759"/>
<dbReference type="HOGENOM" id="CLU_105108_0_0_1"/>
<dbReference type="GeneID" id="9225515"/>
<dbReference type="Proteomes" id="UP000002035">
    <property type="component" value="Unassembled WGS sequence"/>
</dbReference>
<accession>C5FX77</accession>
<name>C5FX77_ARTOC</name>
<feature type="signal peptide" evidence="1">
    <location>
        <begin position="1"/>
        <end position="20"/>
    </location>
</feature>